<evidence type="ECO:0000256" key="2">
    <source>
        <dbReference type="ARBA" id="ARBA00004924"/>
    </source>
</evidence>
<organism evidence="8">
    <name type="scientific">Salinicola endophyticus</name>
    <dbReference type="NCBI Taxonomy" id="1949083"/>
    <lineage>
        <taxon>Bacteria</taxon>
        <taxon>Pseudomonadati</taxon>
        <taxon>Pseudomonadota</taxon>
        <taxon>Gammaproteobacteria</taxon>
        <taxon>Oceanospirillales</taxon>
        <taxon>Halomonadaceae</taxon>
        <taxon>Salinicola</taxon>
    </lineage>
</organism>
<evidence type="ECO:0000256" key="1">
    <source>
        <dbReference type="ARBA" id="ARBA00001974"/>
    </source>
</evidence>
<keyword evidence="7" id="KW-0560">Oxidoreductase</keyword>
<dbReference type="EMBL" id="CP159578">
    <property type="protein sequence ID" value="XCJ80710.1"/>
    <property type="molecule type" value="Genomic_DNA"/>
</dbReference>
<keyword evidence="6" id="KW-0521">NADP</keyword>
<dbReference type="Gene3D" id="3.50.50.60">
    <property type="entry name" value="FAD/NAD(P)-binding domain"/>
    <property type="match status" value="1"/>
</dbReference>
<comment type="similarity">
    <text evidence="3">Belongs to the lysine N(6)-hydroxylase/L-ornithine N(5)-oxygenase family.</text>
</comment>
<dbReference type="InterPro" id="IPR036188">
    <property type="entry name" value="FAD/NAD-bd_sf"/>
</dbReference>
<name>A0AB74UI11_9GAMM</name>
<evidence type="ECO:0000256" key="3">
    <source>
        <dbReference type="ARBA" id="ARBA00007588"/>
    </source>
</evidence>
<dbReference type="InterPro" id="IPR025700">
    <property type="entry name" value="Lys/Orn_oxygenase"/>
</dbReference>
<dbReference type="AlphaFoldDB" id="A0AB74UI11"/>
<evidence type="ECO:0000256" key="7">
    <source>
        <dbReference type="ARBA" id="ARBA00023002"/>
    </source>
</evidence>
<sequence>MSERSTLDLAGVGAGPFNLSIAALADSRLPQLATRFFERRQALSWHPGLMLPDTHLQTGFLKDLVTAVAPDSRHSFLNYLVSHRRFYRFLNAELGSVSRAEFSDYLRWVGERLESVTLGQGVREIDLDAHGFRLRTDSGDYRARHLCLGTGKAPWMPEFATALRGPHCLHASEIAHTRRDFSGLRVVVVGGGQSGADVFLNALRGHWGQPRSLDWISRRRNFEPLDETAFTNEYFTPGYTSAFHGLPRAVREREVAAQKLASDGITPVALQTLYRELYHRFDVLGEPRWARLLPHRSAVALQRQGAGMRLTTEHGLGGERERFDADVVIFATGFCSQLPACLAPLAERLTRDAQGELVLGPHFEVAWDGPAAHRLYAVNAGRHSHGIAEPQLSLMAWRSATILNHVAGREVFDLADSDGPVAWHPLAAHSEMVEQRWAQAI</sequence>
<dbReference type="PANTHER" id="PTHR42802">
    <property type="entry name" value="MONOOXYGENASE"/>
    <property type="match status" value="1"/>
</dbReference>
<gene>
    <name evidence="8" type="ORF">ABV408_05890</name>
</gene>
<evidence type="ECO:0000313" key="8">
    <source>
        <dbReference type="EMBL" id="XCJ80710.1"/>
    </source>
</evidence>
<protein>
    <submittedName>
        <fullName evidence="8">SidA/IucD/PvdA family monooxygenase</fullName>
    </submittedName>
</protein>
<proteinExistence type="inferred from homology"/>
<dbReference type="GO" id="GO:0004497">
    <property type="term" value="F:monooxygenase activity"/>
    <property type="evidence" value="ECO:0007669"/>
    <property type="project" value="UniProtKB-KW"/>
</dbReference>
<comment type="cofactor">
    <cofactor evidence="1">
        <name>FAD</name>
        <dbReference type="ChEBI" id="CHEBI:57692"/>
    </cofactor>
</comment>
<evidence type="ECO:0000256" key="5">
    <source>
        <dbReference type="ARBA" id="ARBA00022827"/>
    </source>
</evidence>
<evidence type="ECO:0000256" key="4">
    <source>
        <dbReference type="ARBA" id="ARBA00022630"/>
    </source>
</evidence>
<accession>A0AB74UI11</accession>
<dbReference type="PANTHER" id="PTHR42802:SF1">
    <property type="entry name" value="L-ORNITHINE N(5)-MONOOXYGENASE"/>
    <property type="match status" value="1"/>
</dbReference>
<comment type="pathway">
    <text evidence="2">Siderophore biosynthesis.</text>
</comment>
<evidence type="ECO:0000256" key="6">
    <source>
        <dbReference type="ARBA" id="ARBA00022857"/>
    </source>
</evidence>
<dbReference type="RefSeq" id="WP_353981521.1">
    <property type="nucleotide sequence ID" value="NZ_CP159578.1"/>
</dbReference>
<keyword evidence="4" id="KW-0285">Flavoprotein</keyword>
<dbReference type="Pfam" id="PF13434">
    <property type="entry name" value="Lys_Orn_oxgnase"/>
    <property type="match status" value="1"/>
</dbReference>
<reference evidence="8" key="1">
    <citation type="submission" date="2024-06" db="EMBL/GenBank/DDBJ databases">
        <title>Complete genome of Salinicola endophyticus HNIBRBA4755.</title>
        <authorList>
            <person name="Shin S.Y."/>
            <person name="Kang H."/>
            <person name="Song J."/>
        </authorList>
    </citation>
    <scope>NUCLEOTIDE SEQUENCE</scope>
    <source>
        <strain evidence="8">HNIBRBA4755</strain>
    </source>
</reference>
<keyword evidence="5" id="KW-0274">FAD</keyword>
<dbReference type="SUPFAM" id="SSF51905">
    <property type="entry name" value="FAD/NAD(P)-binding domain"/>
    <property type="match status" value="2"/>
</dbReference>
<keyword evidence="8" id="KW-0503">Monooxygenase</keyword>